<evidence type="ECO:0000259" key="10">
    <source>
        <dbReference type="PROSITE" id="PS51760"/>
    </source>
</evidence>
<evidence type="ECO:0000256" key="1">
    <source>
        <dbReference type="ARBA" id="ARBA00000681"/>
    </source>
</evidence>
<evidence type="ECO:0000256" key="7">
    <source>
        <dbReference type="ARBA" id="ARBA00023277"/>
    </source>
</evidence>
<accession>D8LGR5</accession>
<evidence type="ECO:0000313" key="11">
    <source>
        <dbReference type="EMBL" id="CBN79085.1"/>
    </source>
</evidence>
<dbReference type="EMBL" id="FN649743">
    <property type="protein sequence ID" value="CBN79085.1"/>
    <property type="molecule type" value="Genomic_DNA"/>
</dbReference>
<dbReference type="InterPro" id="IPR001000">
    <property type="entry name" value="GH10_dom"/>
</dbReference>
<dbReference type="PANTHER" id="PTHR31490:SF88">
    <property type="entry name" value="BETA-XYLANASE"/>
    <property type="match status" value="1"/>
</dbReference>
<comment type="similarity">
    <text evidence="2">Belongs to the glycosyl hydrolase 10 (cellulase F) family.</text>
</comment>
<sequence>MNEDGLEGSLREAAARCGNARKKKVHVGAAIMPDYLNQHYDPYSAVLNREFNSVVIEHHMKWKPLLVGGDEGVYDFRPCDKIVDWAIDKGMEVKGHTLCWHVTTPDFAEDMSASRLREALYRHIRTTMGHFYGRVSSWDVVNEALCQDCSGRMEDNVFLRKLGPGYVDDCFRVAHQIDPNAKLIYNDNKGEGAGLPGGRSRKADAMYDMLKGMKERGVPVHGAGLQGHFTAAGTGMRRTPTPHSVQRQVRRLGELGLSVNISEMDVRVAGLPDGVDGETAQAAIYGDILEACLTEEAFDGLTLWGFTDLHSWVHNFYEPDSPLPWDQEFQPKRPVVGAMREALL</sequence>
<keyword evidence="8 11" id="KW-0326">Glycosidase</keyword>
<dbReference type="InterPro" id="IPR044846">
    <property type="entry name" value="GH10"/>
</dbReference>
<dbReference type="PANTHER" id="PTHR31490">
    <property type="entry name" value="GLYCOSYL HYDROLASE"/>
    <property type="match status" value="1"/>
</dbReference>
<dbReference type="GO" id="GO:0045493">
    <property type="term" value="P:xylan catabolic process"/>
    <property type="evidence" value="ECO:0007669"/>
    <property type="project" value="UniProtKB-KW"/>
</dbReference>
<keyword evidence="4" id="KW-0858">Xylan degradation</keyword>
<gene>
    <name evidence="11" type="primary">xynA</name>
    <name evidence="11" type="ORF">Esi_0176_0036</name>
</gene>
<feature type="domain" description="GH10" evidence="10">
    <location>
        <begin position="11"/>
        <end position="342"/>
    </location>
</feature>
<dbReference type="InParanoid" id="D8LGR5"/>
<keyword evidence="7" id="KW-0119">Carbohydrate metabolism</keyword>
<dbReference type="InterPro" id="IPR017853">
    <property type="entry name" value="GH"/>
</dbReference>
<dbReference type="STRING" id="2880.D8LGR5"/>
<evidence type="ECO:0000256" key="2">
    <source>
        <dbReference type="ARBA" id="ARBA00007495"/>
    </source>
</evidence>
<reference evidence="11 12" key="1">
    <citation type="journal article" date="2010" name="Nature">
        <title>The Ectocarpus genome and the independent evolution of multicellularity in brown algae.</title>
        <authorList>
            <person name="Cock J.M."/>
            <person name="Sterck L."/>
            <person name="Rouze P."/>
            <person name="Scornet D."/>
            <person name="Allen A.E."/>
            <person name="Amoutzias G."/>
            <person name="Anthouard V."/>
            <person name="Artiguenave F."/>
            <person name="Aury J.M."/>
            <person name="Badger J.H."/>
            <person name="Beszteri B."/>
            <person name="Billiau K."/>
            <person name="Bonnet E."/>
            <person name="Bothwell J.H."/>
            <person name="Bowler C."/>
            <person name="Boyen C."/>
            <person name="Brownlee C."/>
            <person name="Carrano C.J."/>
            <person name="Charrier B."/>
            <person name="Cho G.Y."/>
            <person name="Coelho S.M."/>
            <person name="Collen J."/>
            <person name="Corre E."/>
            <person name="Da Silva C."/>
            <person name="Delage L."/>
            <person name="Delaroque N."/>
            <person name="Dittami S.M."/>
            <person name="Doulbeau S."/>
            <person name="Elias M."/>
            <person name="Farnham G."/>
            <person name="Gachon C.M."/>
            <person name="Gschloessl B."/>
            <person name="Heesch S."/>
            <person name="Jabbari K."/>
            <person name="Jubin C."/>
            <person name="Kawai H."/>
            <person name="Kimura K."/>
            <person name="Kloareg B."/>
            <person name="Kupper F.C."/>
            <person name="Lang D."/>
            <person name="Le Bail A."/>
            <person name="Leblanc C."/>
            <person name="Lerouge P."/>
            <person name="Lohr M."/>
            <person name="Lopez P.J."/>
            <person name="Martens C."/>
            <person name="Maumus F."/>
            <person name="Michel G."/>
            <person name="Miranda-Saavedra D."/>
            <person name="Morales J."/>
            <person name="Moreau H."/>
            <person name="Motomura T."/>
            <person name="Nagasato C."/>
            <person name="Napoli C.A."/>
            <person name="Nelson D.R."/>
            <person name="Nyvall-Collen P."/>
            <person name="Peters A.F."/>
            <person name="Pommier C."/>
            <person name="Potin P."/>
            <person name="Poulain J."/>
            <person name="Quesneville H."/>
            <person name="Read B."/>
            <person name="Rensing S.A."/>
            <person name="Ritter A."/>
            <person name="Rousvoal S."/>
            <person name="Samanta M."/>
            <person name="Samson G."/>
            <person name="Schroeder D.C."/>
            <person name="Segurens B."/>
            <person name="Strittmatter M."/>
            <person name="Tonon T."/>
            <person name="Tregear J.W."/>
            <person name="Valentin K."/>
            <person name="von Dassow P."/>
            <person name="Yamagishi T."/>
            <person name="Van de Peer Y."/>
            <person name="Wincker P."/>
        </authorList>
    </citation>
    <scope>NUCLEOTIDE SEQUENCE [LARGE SCALE GENOMIC DNA]</scope>
    <source>
        <strain evidence="12">Ec32 / CCAP1310/4</strain>
    </source>
</reference>
<evidence type="ECO:0000256" key="3">
    <source>
        <dbReference type="ARBA" id="ARBA00012590"/>
    </source>
</evidence>
<keyword evidence="6 11" id="KW-0378">Hydrolase</keyword>
<dbReference type="SMART" id="SM00633">
    <property type="entry name" value="Glyco_10"/>
    <property type="match status" value="1"/>
</dbReference>
<dbReference type="EMBL" id="FN648262">
    <property type="protein sequence ID" value="CBN79085.1"/>
    <property type="molecule type" value="Genomic_DNA"/>
</dbReference>
<dbReference type="eggNOG" id="ENOG502RWXU">
    <property type="taxonomic scope" value="Eukaryota"/>
</dbReference>
<dbReference type="Pfam" id="PF00331">
    <property type="entry name" value="Glyco_hydro_10"/>
    <property type="match status" value="1"/>
</dbReference>
<keyword evidence="5" id="KW-0732">Signal</keyword>
<organism evidence="11 12">
    <name type="scientific">Ectocarpus siliculosus</name>
    <name type="common">Brown alga</name>
    <name type="synonym">Conferva siliculosa</name>
    <dbReference type="NCBI Taxonomy" id="2880"/>
    <lineage>
        <taxon>Eukaryota</taxon>
        <taxon>Sar</taxon>
        <taxon>Stramenopiles</taxon>
        <taxon>Ochrophyta</taxon>
        <taxon>PX clade</taxon>
        <taxon>Phaeophyceae</taxon>
        <taxon>Ectocarpales</taxon>
        <taxon>Ectocarpaceae</taxon>
        <taxon>Ectocarpus</taxon>
    </lineage>
</organism>
<evidence type="ECO:0000256" key="6">
    <source>
        <dbReference type="ARBA" id="ARBA00022801"/>
    </source>
</evidence>
<dbReference type="Proteomes" id="UP000002630">
    <property type="component" value="Linkage Group LG18"/>
</dbReference>
<dbReference type="AlphaFoldDB" id="D8LGR5"/>
<dbReference type="OMA" id="NEVMGDN"/>
<proteinExistence type="inferred from homology"/>
<keyword evidence="12" id="KW-1185">Reference proteome</keyword>
<evidence type="ECO:0000256" key="8">
    <source>
        <dbReference type="ARBA" id="ARBA00023295"/>
    </source>
</evidence>
<dbReference type="Gene3D" id="3.20.20.80">
    <property type="entry name" value="Glycosidases"/>
    <property type="match status" value="1"/>
</dbReference>
<evidence type="ECO:0000256" key="9">
    <source>
        <dbReference type="ARBA" id="ARBA00023326"/>
    </source>
</evidence>
<dbReference type="EC" id="3.2.1.8" evidence="3"/>
<dbReference type="SUPFAM" id="SSF51445">
    <property type="entry name" value="(Trans)glycosidases"/>
    <property type="match status" value="1"/>
</dbReference>
<name>D8LGR5_ECTSI</name>
<dbReference type="SMR" id="D8LGR5"/>
<dbReference type="GO" id="GO:0031176">
    <property type="term" value="F:endo-1,4-beta-xylanase activity"/>
    <property type="evidence" value="ECO:0007669"/>
    <property type="project" value="UniProtKB-EC"/>
</dbReference>
<dbReference type="OrthoDB" id="3055998at2759"/>
<dbReference type="PROSITE" id="PS51760">
    <property type="entry name" value="GH10_2"/>
    <property type="match status" value="1"/>
</dbReference>
<evidence type="ECO:0000256" key="4">
    <source>
        <dbReference type="ARBA" id="ARBA00022651"/>
    </source>
</evidence>
<dbReference type="PRINTS" id="PR00134">
    <property type="entry name" value="GLHYDRLASE10"/>
</dbReference>
<protein>
    <recommendedName>
        <fullName evidence="3">endo-1,4-beta-xylanase</fullName>
        <ecNumber evidence="3">3.2.1.8</ecNumber>
    </recommendedName>
</protein>
<evidence type="ECO:0000256" key="5">
    <source>
        <dbReference type="ARBA" id="ARBA00022729"/>
    </source>
</evidence>
<keyword evidence="9" id="KW-0624">Polysaccharide degradation</keyword>
<comment type="catalytic activity">
    <reaction evidence="1">
        <text>Endohydrolysis of (1-&gt;4)-beta-D-xylosidic linkages in xylans.</text>
        <dbReference type="EC" id="3.2.1.8"/>
    </reaction>
</comment>
<evidence type="ECO:0000313" key="12">
    <source>
        <dbReference type="Proteomes" id="UP000002630"/>
    </source>
</evidence>